<proteinExistence type="predicted"/>
<keyword evidence="2" id="KW-1185">Reference proteome</keyword>
<dbReference type="HOGENOM" id="CLU_2911484_0_0_2"/>
<protein>
    <submittedName>
        <fullName evidence="1">Uncharacterized protein</fullName>
    </submittedName>
</protein>
<dbReference type="EMBL" id="AE010299">
    <property type="protein sequence ID" value="AAM07077.1"/>
    <property type="molecule type" value="Genomic_DNA"/>
</dbReference>
<dbReference type="EnsemblBacteria" id="AAM07077">
    <property type="protein sequence ID" value="AAM07077"/>
    <property type="gene ID" value="MA_3725"/>
</dbReference>
<gene>
    <name evidence="1" type="ordered locus">MA_3725</name>
</gene>
<organism evidence="1 2">
    <name type="scientific">Methanosarcina acetivorans (strain ATCC 35395 / DSM 2834 / JCM 12185 / C2A)</name>
    <dbReference type="NCBI Taxonomy" id="188937"/>
    <lineage>
        <taxon>Archaea</taxon>
        <taxon>Methanobacteriati</taxon>
        <taxon>Methanobacteriota</taxon>
        <taxon>Stenosarchaea group</taxon>
        <taxon>Methanomicrobia</taxon>
        <taxon>Methanosarcinales</taxon>
        <taxon>Methanosarcinaceae</taxon>
        <taxon>Methanosarcina</taxon>
    </lineage>
</organism>
<evidence type="ECO:0000313" key="2">
    <source>
        <dbReference type="Proteomes" id="UP000002487"/>
    </source>
</evidence>
<dbReference type="STRING" id="188937.MA_3725"/>
<reference evidence="1 2" key="1">
    <citation type="journal article" date="2002" name="Genome Res.">
        <title>The genome of Methanosarcina acetivorans reveals extensive metabolic and physiological diversity.</title>
        <authorList>
            <person name="Galagan J.E."/>
            <person name="Nusbaum C."/>
            <person name="Roy A."/>
            <person name="Endrizzi M.G."/>
            <person name="Macdonald P."/>
            <person name="FitzHugh W."/>
            <person name="Calvo S."/>
            <person name="Engels R."/>
            <person name="Smirnov S."/>
            <person name="Atnoor D."/>
            <person name="Brown A."/>
            <person name="Allen N."/>
            <person name="Naylor J."/>
            <person name="Stange-Thomann N."/>
            <person name="DeArellano K."/>
            <person name="Johnson R."/>
            <person name="Linton L."/>
            <person name="McEwan P."/>
            <person name="McKernan K."/>
            <person name="Talamas J."/>
            <person name="Tirrell A."/>
            <person name="Ye W."/>
            <person name="Zimmer A."/>
            <person name="Barber R.D."/>
            <person name="Cann I."/>
            <person name="Graham D.E."/>
            <person name="Grahame D.A."/>
            <person name="Guss A."/>
            <person name="Hedderich R."/>
            <person name="Ingram-Smith C."/>
            <person name="Kuettner C.H."/>
            <person name="Krzycki J.A."/>
            <person name="Leigh J.A."/>
            <person name="Li W."/>
            <person name="Liu J."/>
            <person name="Mukhopadhyay B."/>
            <person name="Reeve J.N."/>
            <person name="Smith K."/>
            <person name="Springer T.A."/>
            <person name="Umayam L.A."/>
            <person name="White O."/>
            <person name="White R.H."/>
            <person name="de Macario E.C."/>
            <person name="Ferry J.G."/>
            <person name="Jarrell K.F."/>
            <person name="Jing H."/>
            <person name="Macario A.J.L."/>
            <person name="Paulsen I."/>
            <person name="Pritchett M."/>
            <person name="Sowers K.R."/>
            <person name="Swanson R.V."/>
            <person name="Zinder S.H."/>
            <person name="Lander E."/>
            <person name="Metcalf W.W."/>
            <person name="Birren B."/>
        </authorList>
    </citation>
    <scope>NUCLEOTIDE SEQUENCE [LARGE SCALE GENOMIC DNA]</scope>
    <source>
        <strain evidence="2">ATCC 35395 / DSM 2834 / JCM 12185 / C2A</strain>
    </source>
</reference>
<dbReference type="AlphaFoldDB" id="Q8TJQ5"/>
<dbReference type="Proteomes" id="UP000002487">
    <property type="component" value="Chromosome"/>
</dbReference>
<dbReference type="KEGG" id="mac:MA_3725"/>
<evidence type="ECO:0000313" key="1">
    <source>
        <dbReference type="EMBL" id="AAM07077.1"/>
    </source>
</evidence>
<name>Q8TJQ5_METAC</name>
<accession>Q8TJQ5</accession>
<dbReference type="InParanoid" id="Q8TJQ5"/>
<sequence>MGAFRKLNPCSCRACISGFKLQAYKAAQERFSSRPELLKGCKYIMNEKNLFRAGGREKDAF</sequence>